<dbReference type="GO" id="GO:0000209">
    <property type="term" value="P:protein polyubiquitination"/>
    <property type="evidence" value="ECO:0007669"/>
    <property type="project" value="InterPro"/>
</dbReference>
<feature type="compositionally biased region" description="Polar residues" evidence="5">
    <location>
        <begin position="679"/>
        <end position="689"/>
    </location>
</feature>
<feature type="zinc finger region" description="C3H1-type" evidence="4">
    <location>
        <begin position="240"/>
        <end position="267"/>
    </location>
</feature>
<keyword evidence="3 4" id="KW-0862">Zinc</keyword>
<feature type="region of interest" description="Disordered" evidence="5">
    <location>
        <begin position="533"/>
        <end position="594"/>
    </location>
</feature>
<evidence type="ECO:0000256" key="5">
    <source>
        <dbReference type="SAM" id="MobiDB-lite"/>
    </source>
</evidence>
<dbReference type="PANTHER" id="PTHR11224:SF10">
    <property type="entry name" value="IP09428P-RELATED"/>
    <property type="match status" value="1"/>
</dbReference>
<name>A0A6V8R494_TRIAP</name>
<dbReference type="EMBL" id="BLZH01000015">
    <property type="protein sequence ID" value="GFP59857.1"/>
    <property type="molecule type" value="Genomic_DNA"/>
</dbReference>
<evidence type="ECO:0000256" key="2">
    <source>
        <dbReference type="ARBA" id="ARBA00022771"/>
    </source>
</evidence>
<dbReference type="SUPFAM" id="SSF90229">
    <property type="entry name" value="CCCH zinc finger"/>
    <property type="match status" value="1"/>
</dbReference>
<proteinExistence type="predicted"/>
<dbReference type="PROSITE" id="PS50103">
    <property type="entry name" value="ZF_C3H1"/>
    <property type="match status" value="2"/>
</dbReference>
<feature type="region of interest" description="Disordered" evidence="5">
    <location>
        <begin position="78"/>
        <end position="122"/>
    </location>
</feature>
<feature type="compositionally biased region" description="Basic and acidic residues" evidence="5">
    <location>
        <begin position="535"/>
        <end position="548"/>
    </location>
</feature>
<feature type="compositionally biased region" description="Pro residues" evidence="5">
    <location>
        <begin position="84"/>
        <end position="93"/>
    </location>
</feature>
<dbReference type="GO" id="GO:0061630">
    <property type="term" value="F:ubiquitin protein ligase activity"/>
    <property type="evidence" value="ECO:0007669"/>
    <property type="project" value="InterPro"/>
</dbReference>
<dbReference type="PANTHER" id="PTHR11224">
    <property type="entry name" value="MAKORIN-RELATED"/>
    <property type="match status" value="1"/>
</dbReference>
<evidence type="ECO:0000256" key="4">
    <source>
        <dbReference type="PROSITE-ProRule" id="PRU00723"/>
    </source>
</evidence>
<feature type="region of interest" description="Disordered" evidence="5">
    <location>
        <begin position="735"/>
        <end position="758"/>
    </location>
</feature>
<feature type="compositionally biased region" description="Low complexity" evidence="5">
    <location>
        <begin position="94"/>
        <end position="115"/>
    </location>
</feature>
<feature type="compositionally biased region" description="Basic and acidic residues" evidence="5">
    <location>
        <begin position="574"/>
        <end position="583"/>
    </location>
</feature>
<feature type="domain" description="C3H1-type" evidence="6">
    <location>
        <begin position="240"/>
        <end position="267"/>
    </location>
</feature>
<evidence type="ECO:0000259" key="6">
    <source>
        <dbReference type="PROSITE" id="PS50103"/>
    </source>
</evidence>
<dbReference type="SMART" id="SM00356">
    <property type="entry name" value="ZnF_C3H1"/>
    <property type="match status" value="2"/>
</dbReference>
<dbReference type="AlphaFoldDB" id="A0A6V8R494"/>
<dbReference type="GO" id="GO:0008270">
    <property type="term" value="F:zinc ion binding"/>
    <property type="evidence" value="ECO:0007669"/>
    <property type="project" value="UniProtKB-KW"/>
</dbReference>
<reference evidence="7 8" key="1">
    <citation type="submission" date="2020-07" db="EMBL/GenBank/DDBJ databases">
        <title>Trichoderma asperellum IC-1 whole genome shotgun sequence.</title>
        <authorList>
            <person name="Kanamasa S."/>
            <person name="Takahashi H."/>
        </authorList>
    </citation>
    <scope>NUCLEOTIDE SEQUENCE [LARGE SCALE GENOMIC DNA]</scope>
    <source>
        <strain evidence="7 8">IC-1</strain>
    </source>
</reference>
<dbReference type="InterPro" id="IPR000571">
    <property type="entry name" value="Znf_CCCH"/>
</dbReference>
<dbReference type="Pfam" id="PF00642">
    <property type="entry name" value="zf-CCCH"/>
    <property type="match status" value="2"/>
</dbReference>
<organism evidence="7 8">
    <name type="scientific">Trichoderma asperellum</name>
    <name type="common">Filamentous fungus</name>
    <dbReference type="NCBI Taxonomy" id="101201"/>
    <lineage>
        <taxon>Eukaryota</taxon>
        <taxon>Fungi</taxon>
        <taxon>Dikarya</taxon>
        <taxon>Ascomycota</taxon>
        <taxon>Pezizomycotina</taxon>
        <taxon>Sordariomycetes</taxon>
        <taxon>Hypocreomycetidae</taxon>
        <taxon>Hypocreales</taxon>
        <taxon>Hypocreaceae</taxon>
        <taxon>Trichoderma</taxon>
    </lineage>
</organism>
<feature type="region of interest" description="Disordered" evidence="5">
    <location>
        <begin position="342"/>
        <end position="373"/>
    </location>
</feature>
<keyword evidence="1 4" id="KW-0479">Metal-binding</keyword>
<feature type="zinc finger region" description="C3H1-type" evidence="4">
    <location>
        <begin position="212"/>
        <end position="239"/>
    </location>
</feature>
<sequence length="758" mass="79895">MAAIHDRYTVLPSQRLRRPGALLRTVLKHRDYAGDRHPQDRIQVTGQAAGQVTGQVLLPTIAGHEYYLGRNGAIGPGALQIQGPPTPTAPPVAAPAAAPTAPTGAPSPSIPAGLAPGPPILPPAPLRPSPNFSPLSIRHARSTSSPLPLHAAPLLASATTPASALEKRRASRLSHPIATMPEYRHMRSGSLSIPNGAHGNSHHHSMPRSPPNTSHVPCKFFRQGACQAGNACPFSHDLGTASENICKYFAKGNCKFGPKCANIHVLPDGRRINYGKNGVTIGANPLNLANRAGGASPVSQTPGAVSGPFNHSTASALTTSLYRADQPTYPYLSDEMQHLGLSSSHHDSGLPTIDAPYSVTDSNYGSPPDDESSRLGFGLSPAAKGLSVLDAPLPASFDSNGISNAARFPAAPWPSSVPSKFGLESPSPSLSSIKDSRTSETLKLLHSSAFGSSEHLITPTASSPPDSHHLTGEEYFGKRIMHSTRYPKQPRLLSASMPKNMVDRDWEAEFAFGDDDNVPENLVPGDLQDLLTPAEKARRGSMRDERPDFSLSSLGKYGSPIGSSPSRWGPLFQRQKEEEEMTRSARSAAGSAFGHVGSPLRNSILAKEMSDNNGVSRPSVIRPVGGSESMSVLSQQLQRSRLDDTLNGSSPLLHPTASRNAGNGISPIGKDRGLERHVSSASIGSSGRFTTPIDEEDSAFVFSMEEEEDSSSSKARKRGSSGLALGSFTSYASAAANKGATPSNGPKEGRDAVSVNGR</sequence>
<evidence type="ECO:0000256" key="1">
    <source>
        <dbReference type="ARBA" id="ARBA00022723"/>
    </source>
</evidence>
<evidence type="ECO:0000313" key="8">
    <source>
        <dbReference type="Proteomes" id="UP000517252"/>
    </source>
</evidence>
<feature type="compositionally biased region" description="Acidic residues" evidence="5">
    <location>
        <begin position="693"/>
        <end position="710"/>
    </location>
</feature>
<comment type="caution">
    <text evidence="7">The sequence shown here is derived from an EMBL/GenBank/DDBJ whole genome shotgun (WGS) entry which is preliminary data.</text>
</comment>
<feature type="compositionally biased region" description="Polar residues" evidence="5">
    <location>
        <begin position="628"/>
        <end position="639"/>
    </location>
</feature>
<dbReference type="InterPro" id="IPR036855">
    <property type="entry name" value="Znf_CCCH_sf"/>
</dbReference>
<evidence type="ECO:0000313" key="7">
    <source>
        <dbReference type="EMBL" id="GFP59857.1"/>
    </source>
</evidence>
<protein>
    <submittedName>
        <fullName evidence="7">Protein cps3</fullName>
    </submittedName>
</protein>
<feature type="domain" description="C3H1-type" evidence="6">
    <location>
        <begin position="212"/>
        <end position="239"/>
    </location>
</feature>
<feature type="region of interest" description="Disordered" evidence="5">
    <location>
        <begin position="609"/>
        <end position="722"/>
    </location>
</feature>
<accession>A0A6V8R494</accession>
<dbReference type="OrthoDB" id="411372at2759"/>
<keyword evidence="2 4" id="KW-0863">Zinc-finger</keyword>
<evidence type="ECO:0000256" key="3">
    <source>
        <dbReference type="ARBA" id="ARBA00022833"/>
    </source>
</evidence>
<dbReference type="Proteomes" id="UP000517252">
    <property type="component" value="Unassembled WGS sequence"/>
</dbReference>
<dbReference type="Gene3D" id="4.10.1000.10">
    <property type="entry name" value="Zinc finger, CCCH-type"/>
    <property type="match status" value="1"/>
</dbReference>
<dbReference type="InterPro" id="IPR045072">
    <property type="entry name" value="MKRN-like"/>
</dbReference>
<gene>
    <name evidence="7" type="ORF">TASIC1_0015002600</name>
</gene>
<feature type="compositionally biased region" description="Basic and acidic residues" evidence="5">
    <location>
        <begin position="669"/>
        <end position="678"/>
    </location>
</feature>